<evidence type="ECO:0000259" key="2">
    <source>
        <dbReference type="PROSITE" id="PS50157"/>
    </source>
</evidence>
<dbReference type="Proteomes" id="UP001153148">
    <property type="component" value="Unassembled WGS sequence"/>
</dbReference>
<gene>
    <name evidence="3" type="ORF">TPAB3V08_LOCUS12985</name>
</gene>
<dbReference type="InterPro" id="IPR013087">
    <property type="entry name" value="Znf_C2H2_type"/>
</dbReference>
<comment type="caution">
    <text evidence="3">The sequence shown here is derived from an EMBL/GenBank/DDBJ whole genome shotgun (WGS) entry which is preliminary data.</text>
</comment>
<keyword evidence="4" id="KW-1185">Reference proteome</keyword>
<dbReference type="InterPro" id="IPR036236">
    <property type="entry name" value="Znf_C2H2_sf"/>
</dbReference>
<evidence type="ECO:0000313" key="3">
    <source>
        <dbReference type="EMBL" id="CAG2066042.1"/>
    </source>
</evidence>
<dbReference type="SUPFAM" id="SSF57667">
    <property type="entry name" value="beta-beta-alpha zinc fingers"/>
    <property type="match status" value="1"/>
</dbReference>
<organism evidence="3 4">
    <name type="scientific">Timema podura</name>
    <name type="common">Walking stick</name>
    <dbReference type="NCBI Taxonomy" id="61482"/>
    <lineage>
        <taxon>Eukaryota</taxon>
        <taxon>Metazoa</taxon>
        <taxon>Ecdysozoa</taxon>
        <taxon>Arthropoda</taxon>
        <taxon>Hexapoda</taxon>
        <taxon>Insecta</taxon>
        <taxon>Pterygota</taxon>
        <taxon>Neoptera</taxon>
        <taxon>Polyneoptera</taxon>
        <taxon>Phasmatodea</taxon>
        <taxon>Timematodea</taxon>
        <taxon>Timematoidea</taxon>
        <taxon>Timematidae</taxon>
        <taxon>Timema</taxon>
    </lineage>
</organism>
<evidence type="ECO:0000313" key="4">
    <source>
        <dbReference type="Proteomes" id="UP001153148"/>
    </source>
</evidence>
<sequence length="178" mass="19850">AKLEAKEKKSTLVKNLTKDQLPTLVSRKTPPAVKLESVAKMNLVNVALMPNTSDGAFPRQVPYLHMKVSGGFESIEENAKNTIVGVIHNLVGRDKGSVSSATSTPMEKGYKCSVCGAHFDLWRTWRLHEKDHQSAREPRCDTCNKGIRCFGKRIRVYILVNFRSSVLVVTKVLLRSGR</sequence>
<keyword evidence="1" id="KW-0479">Metal-binding</keyword>
<reference evidence="3" key="1">
    <citation type="submission" date="2021-03" db="EMBL/GenBank/DDBJ databases">
        <authorList>
            <person name="Tran Van P."/>
        </authorList>
    </citation>
    <scope>NUCLEOTIDE SEQUENCE</scope>
</reference>
<keyword evidence="1" id="KW-0862">Zinc</keyword>
<feature type="domain" description="C2H2-type" evidence="2">
    <location>
        <begin position="110"/>
        <end position="137"/>
    </location>
</feature>
<evidence type="ECO:0000256" key="1">
    <source>
        <dbReference type="PROSITE-ProRule" id="PRU00042"/>
    </source>
</evidence>
<dbReference type="PROSITE" id="PS00028">
    <property type="entry name" value="ZINC_FINGER_C2H2_1"/>
    <property type="match status" value="1"/>
</dbReference>
<feature type="non-terminal residue" evidence="3">
    <location>
        <position position="1"/>
    </location>
</feature>
<dbReference type="EMBL" id="CAJPIN010049771">
    <property type="protein sequence ID" value="CAG2066042.1"/>
    <property type="molecule type" value="Genomic_DNA"/>
</dbReference>
<dbReference type="PROSITE" id="PS50157">
    <property type="entry name" value="ZINC_FINGER_C2H2_2"/>
    <property type="match status" value="1"/>
</dbReference>
<protein>
    <recommendedName>
        <fullName evidence="2">C2H2-type domain-containing protein</fullName>
    </recommendedName>
</protein>
<proteinExistence type="predicted"/>
<keyword evidence="1" id="KW-0863">Zinc-finger</keyword>
<dbReference type="Gene3D" id="3.30.160.60">
    <property type="entry name" value="Classic Zinc Finger"/>
    <property type="match status" value="1"/>
</dbReference>
<accession>A0ABN7PII9</accession>
<name>A0ABN7PII9_TIMPD</name>